<evidence type="ECO:0000313" key="15">
    <source>
        <dbReference type="RefSeq" id="XP_031405814.1"/>
    </source>
</evidence>
<evidence type="ECO:0000256" key="5">
    <source>
        <dbReference type="ARBA" id="ARBA00022614"/>
    </source>
</evidence>
<dbReference type="FunFam" id="3.80.10.10:FF:000041">
    <property type="entry name" value="LRR receptor-like serine/threonine-protein kinase ERECTA"/>
    <property type="match status" value="1"/>
</dbReference>
<dbReference type="InterPro" id="IPR001611">
    <property type="entry name" value="Leu-rich_rpt"/>
</dbReference>
<dbReference type="AlphaFoldDB" id="A0A6P8EH75"/>
<evidence type="ECO:0000256" key="4">
    <source>
        <dbReference type="ARBA" id="ARBA00022553"/>
    </source>
</evidence>
<keyword evidence="12" id="KW-0325">Glycoprotein</keyword>
<keyword evidence="11" id="KW-0675">Receptor</keyword>
<evidence type="ECO:0000256" key="1">
    <source>
        <dbReference type="ARBA" id="ARBA00004251"/>
    </source>
</evidence>
<keyword evidence="6" id="KW-0812">Transmembrane</keyword>
<feature type="region of interest" description="Disordered" evidence="13">
    <location>
        <begin position="277"/>
        <end position="329"/>
    </location>
</feature>
<evidence type="ECO:0000256" key="7">
    <source>
        <dbReference type="ARBA" id="ARBA00022729"/>
    </source>
</evidence>
<dbReference type="Pfam" id="PF13855">
    <property type="entry name" value="LRR_8"/>
    <property type="match status" value="2"/>
</dbReference>
<keyword evidence="5" id="KW-0433">Leucine-rich repeat</keyword>
<keyword evidence="7" id="KW-0732">Signal</keyword>
<dbReference type="GeneID" id="116214569"/>
<evidence type="ECO:0000256" key="10">
    <source>
        <dbReference type="ARBA" id="ARBA00023136"/>
    </source>
</evidence>
<keyword evidence="4" id="KW-0597">Phosphoprotein</keyword>
<keyword evidence="3" id="KW-1003">Cell membrane</keyword>
<evidence type="ECO:0000256" key="12">
    <source>
        <dbReference type="ARBA" id="ARBA00023180"/>
    </source>
</evidence>
<sequence length="329" mass="36025">MHALDLQSIKFHGGINEIPLPPLLFGLILSDNKFEGPLPIPPPALQYYIVSDNKFGGDIPHQICNAFGLKIIDLSNNSLTGSIPHCFTNFYASLLVLNLRGNNFFGQIPEMSVQNTTLTTISLSQNRLGGTLPQSLAYCENLEVLDLSKNELESRFPFWLETLANLPVLVLRSNKFYGPVDSSSKTTSSREIPEAIGQLEALKGLNFSHNNLTGIIPSSIENLANVEWLDLSSNLLTVEIPITLAHLSFLSYLNLSMNQLVGPIPWSTQMDTFKSDSFDGNRSLSGHPLPKACGTDSQQSRPLTSPEGSCEANEIDHLTGRTPSDACKQ</sequence>
<name>A0A6P8EH75_PUNGR</name>
<dbReference type="PANTHER" id="PTHR27004">
    <property type="entry name" value="RECEPTOR-LIKE PROTEIN 12 ISOFORM X1"/>
    <property type="match status" value="1"/>
</dbReference>
<keyword evidence="10" id="KW-0472">Membrane</keyword>
<dbReference type="Proteomes" id="UP000515151">
    <property type="component" value="Chromosome 7"/>
</dbReference>
<accession>A0A6P8EH75</accession>
<dbReference type="PANTHER" id="PTHR27004:SF428">
    <property type="entry name" value="OS01G0160600 PROTEIN"/>
    <property type="match status" value="1"/>
</dbReference>
<reference evidence="15" key="2">
    <citation type="submission" date="2025-08" db="UniProtKB">
        <authorList>
            <consortium name="RefSeq"/>
        </authorList>
    </citation>
    <scope>IDENTIFICATION</scope>
    <source>
        <tissue evidence="15">Leaf</tissue>
    </source>
</reference>
<dbReference type="Gene3D" id="3.80.10.10">
    <property type="entry name" value="Ribonuclease Inhibitor"/>
    <property type="match status" value="1"/>
</dbReference>
<gene>
    <name evidence="15" type="primary">LOC116214569</name>
</gene>
<protein>
    <submittedName>
        <fullName evidence="15">Receptor-like protein 48</fullName>
    </submittedName>
</protein>
<proteinExistence type="inferred from homology"/>
<evidence type="ECO:0000256" key="11">
    <source>
        <dbReference type="ARBA" id="ARBA00023170"/>
    </source>
</evidence>
<evidence type="ECO:0000256" key="6">
    <source>
        <dbReference type="ARBA" id="ARBA00022692"/>
    </source>
</evidence>
<organism evidence="14 15">
    <name type="scientific">Punica granatum</name>
    <name type="common">Pomegranate</name>
    <dbReference type="NCBI Taxonomy" id="22663"/>
    <lineage>
        <taxon>Eukaryota</taxon>
        <taxon>Viridiplantae</taxon>
        <taxon>Streptophyta</taxon>
        <taxon>Embryophyta</taxon>
        <taxon>Tracheophyta</taxon>
        <taxon>Spermatophyta</taxon>
        <taxon>Magnoliopsida</taxon>
        <taxon>eudicotyledons</taxon>
        <taxon>Gunneridae</taxon>
        <taxon>Pentapetalae</taxon>
        <taxon>rosids</taxon>
        <taxon>malvids</taxon>
        <taxon>Myrtales</taxon>
        <taxon>Lythraceae</taxon>
        <taxon>Punica</taxon>
    </lineage>
</organism>
<feature type="compositionally biased region" description="Polar residues" evidence="13">
    <location>
        <begin position="295"/>
        <end position="307"/>
    </location>
</feature>
<dbReference type="OrthoDB" id="442066at2759"/>
<dbReference type="Pfam" id="PF00560">
    <property type="entry name" value="LRR_1"/>
    <property type="match status" value="2"/>
</dbReference>
<evidence type="ECO:0000256" key="9">
    <source>
        <dbReference type="ARBA" id="ARBA00022989"/>
    </source>
</evidence>
<keyword evidence="14" id="KW-1185">Reference proteome</keyword>
<dbReference type="FunFam" id="3.80.10.10:FF:000722">
    <property type="entry name" value="Leucine-rich repeat receptor-like protein kinase"/>
    <property type="match status" value="1"/>
</dbReference>
<dbReference type="SUPFAM" id="SSF52058">
    <property type="entry name" value="L domain-like"/>
    <property type="match status" value="1"/>
</dbReference>
<reference evidence="14" key="1">
    <citation type="journal article" date="2020" name="Plant Biotechnol. J.">
        <title>The pomegranate (Punica granatum L.) draft genome dissects genetic divergence between soft- and hard-seeded cultivars.</title>
        <authorList>
            <person name="Luo X."/>
            <person name="Li H."/>
            <person name="Wu Z."/>
            <person name="Yao W."/>
            <person name="Zhao P."/>
            <person name="Cao D."/>
            <person name="Yu H."/>
            <person name="Li K."/>
            <person name="Poudel K."/>
            <person name="Zhao D."/>
            <person name="Zhang F."/>
            <person name="Xia X."/>
            <person name="Chen L."/>
            <person name="Wang Q."/>
            <person name="Jing D."/>
            <person name="Cao S."/>
        </authorList>
    </citation>
    <scope>NUCLEOTIDE SEQUENCE [LARGE SCALE GENOMIC DNA]</scope>
    <source>
        <strain evidence="14">cv. Tunisia</strain>
    </source>
</reference>
<evidence type="ECO:0000256" key="3">
    <source>
        <dbReference type="ARBA" id="ARBA00022475"/>
    </source>
</evidence>
<dbReference type="PRINTS" id="PR00019">
    <property type="entry name" value="LEURICHRPT"/>
</dbReference>
<evidence type="ECO:0000256" key="8">
    <source>
        <dbReference type="ARBA" id="ARBA00022737"/>
    </source>
</evidence>
<evidence type="ECO:0000313" key="14">
    <source>
        <dbReference type="Proteomes" id="UP000515151"/>
    </source>
</evidence>
<dbReference type="GO" id="GO:0005886">
    <property type="term" value="C:plasma membrane"/>
    <property type="evidence" value="ECO:0007669"/>
    <property type="project" value="UniProtKB-SubCell"/>
</dbReference>
<keyword evidence="8" id="KW-0677">Repeat</keyword>
<keyword evidence="9" id="KW-1133">Transmembrane helix</keyword>
<evidence type="ECO:0000256" key="13">
    <source>
        <dbReference type="SAM" id="MobiDB-lite"/>
    </source>
</evidence>
<comment type="similarity">
    <text evidence="2">Belongs to the RLP family.</text>
</comment>
<dbReference type="RefSeq" id="XP_031405814.1">
    <property type="nucleotide sequence ID" value="XM_031549954.1"/>
</dbReference>
<comment type="subcellular location">
    <subcellularLocation>
        <location evidence="1">Cell membrane</location>
        <topology evidence="1">Single-pass type I membrane protein</topology>
    </subcellularLocation>
</comment>
<dbReference type="InterPro" id="IPR032675">
    <property type="entry name" value="LRR_dom_sf"/>
</dbReference>
<evidence type="ECO:0000256" key="2">
    <source>
        <dbReference type="ARBA" id="ARBA00009592"/>
    </source>
</evidence>